<comment type="pathway">
    <text evidence="1">Glycan degradation; xylan degradation.</text>
</comment>
<feature type="chain" id="PRO_5044308772" description="xylan 1,4-beta-xylosidase" evidence="12">
    <location>
        <begin position="20"/>
        <end position="808"/>
    </location>
</feature>
<evidence type="ECO:0000256" key="6">
    <source>
        <dbReference type="ARBA" id="ARBA00023180"/>
    </source>
</evidence>
<keyword evidence="4 12" id="KW-0732">Signal</keyword>
<evidence type="ECO:0000256" key="5">
    <source>
        <dbReference type="ARBA" id="ARBA00022801"/>
    </source>
</evidence>
<dbReference type="PANTHER" id="PTHR42721">
    <property type="entry name" value="SUGAR HYDROLASE-RELATED"/>
    <property type="match status" value="1"/>
</dbReference>
<evidence type="ECO:0000259" key="13">
    <source>
        <dbReference type="SMART" id="SM01217"/>
    </source>
</evidence>
<comment type="caution">
    <text evidence="14">The sequence shown here is derived from an EMBL/GenBank/DDBJ whole genome shotgun (WGS) entry which is preliminary data.</text>
</comment>
<dbReference type="InterPro" id="IPR026891">
    <property type="entry name" value="Fn3-like"/>
</dbReference>
<feature type="domain" description="Fibronectin type III-like" evidence="13">
    <location>
        <begin position="690"/>
        <end position="760"/>
    </location>
</feature>
<proteinExistence type="inferred from homology"/>
<dbReference type="Gene3D" id="3.40.50.1700">
    <property type="entry name" value="Glycoside hydrolase family 3 C-terminal domain"/>
    <property type="match status" value="1"/>
</dbReference>
<dbReference type="InterPro" id="IPR013783">
    <property type="entry name" value="Ig-like_fold"/>
</dbReference>
<dbReference type="SUPFAM" id="SSF51445">
    <property type="entry name" value="(Trans)glycosidases"/>
    <property type="match status" value="1"/>
</dbReference>
<evidence type="ECO:0000256" key="12">
    <source>
        <dbReference type="SAM" id="SignalP"/>
    </source>
</evidence>
<dbReference type="InterPro" id="IPR001764">
    <property type="entry name" value="Glyco_hydro_3_N"/>
</dbReference>
<dbReference type="EC" id="3.2.1.37" evidence="11"/>
<keyword evidence="9" id="KW-0624">Polysaccharide degradation</keyword>
<reference evidence="14 15" key="1">
    <citation type="journal article" date="2020" name="Microbiol. Resour. Announc.">
        <title>Draft Genome Sequence of a Cladosporium Species Isolated from the Mesophotic Ascidian Didemnum maculosum.</title>
        <authorList>
            <person name="Gioti A."/>
            <person name="Siaperas R."/>
            <person name="Nikolaivits E."/>
            <person name="Le Goff G."/>
            <person name="Ouazzani J."/>
            <person name="Kotoulas G."/>
            <person name="Topakas E."/>
        </authorList>
    </citation>
    <scope>NUCLEOTIDE SEQUENCE [LARGE SCALE GENOMIC DNA]</scope>
    <source>
        <strain evidence="14 15">TM138-S3</strain>
    </source>
</reference>
<dbReference type="Pfam" id="PF00933">
    <property type="entry name" value="Glyco_hydro_3"/>
    <property type="match status" value="1"/>
</dbReference>
<dbReference type="InterPro" id="IPR017853">
    <property type="entry name" value="GH"/>
</dbReference>
<dbReference type="Gene3D" id="3.20.20.300">
    <property type="entry name" value="Glycoside hydrolase, family 3, N-terminal domain"/>
    <property type="match status" value="1"/>
</dbReference>
<dbReference type="GO" id="GO:0031222">
    <property type="term" value="P:arabinan catabolic process"/>
    <property type="evidence" value="ECO:0007669"/>
    <property type="project" value="TreeGrafter"/>
</dbReference>
<evidence type="ECO:0000256" key="11">
    <source>
        <dbReference type="ARBA" id="ARBA00026107"/>
    </source>
</evidence>
<keyword evidence="15" id="KW-1185">Reference proteome</keyword>
<feature type="signal peptide" evidence="12">
    <location>
        <begin position="1"/>
        <end position="19"/>
    </location>
</feature>
<evidence type="ECO:0000256" key="1">
    <source>
        <dbReference type="ARBA" id="ARBA00004851"/>
    </source>
</evidence>
<dbReference type="InterPro" id="IPR044993">
    <property type="entry name" value="BXL"/>
</dbReference>
<evidence type="ECO:0000256" key="3">
    <source>
        <dbReference type="ARBA" id="ARBA00022651"/>
    </source>
</evidence>
<gene>
    <name evidence="14" type="ORF">WHR41_03845</name>
</gene>
<keyword evidence="5" id="KW-0378">Hydrolase</keyword>
<dbReference type="RefSeq" id="XP_069230564.1">
    <property type="nucleotide sequence ID" value="XM_069372451.1"/>
</dbReference>
<dbReference type="AlphaFoldDB" id="A0AB34KR05"/>
<dbReference type="InterPro" id="IPR036881">
    <property type="entry name" value="Glyco_hydro_3_C_sf"/>
</dbReference>
<dbReference type="Gene3D" id="2.60.40.10">
    <property type="entry name" value="Immunoglobulins"/>
    <property type="match status" value="1"/>
</dbReference>
<evidence type="ECO:0000256" key="7">
    <source>
        <dbReference type="ARBA" id="ARBA00023277"/>
    </source>
</evidence>
<keyword evidence="3" id="KW-0858">Xylan degradation</keyword>
<evidence type="ECO:0000256" key="4">
    <source>
        <dbReference type="ARBA" id="ARBA00022729"/>
    </source>
</evidence>
<evidence type="ECO:0000256" key="2">
    <source>
        <dbReference type="ARBA" id="ARBA00005336"/>
    </source>
</evidence>
<dbReference type="EMBL" id="JAAQHG020000010">
    <property type="protein sequence ID" value="KAL1587459.1"/>
    <property type="molecule type" value="Genomic_DNA"/>
</dbReference>
<accession>A0AB34KR05</accession>
<dbReference type="Proteomes" id="UP000803884">
    <property type="component" value="Unassembled WGS sequence"/>
</dbReference>
<evidence type="ECO:0000313" key="15">
    <source>
        <dbReference type="Proteomes" id="UP000803884"/>
    </source>
</evidence>
<evidence type="ECO:0000256" key="10">
    <source>
        <dbReference type="ARBA" id="ARBA00024574"/>
    </source>
</evidence>
<keyword evidence="8" id="KW-0326">Glycosidase</keyword>
<organism evidence="14 15">
    <name type="scientific">Cladosporium halotolerans</name>
    <dbReference type="NCBI Taxonomy" id="1052096"/>
    <lineage>
        <taxon>Eukaryota</taxon>
        <taxon>Fungi</taxon>
        <taxon>Dikarya</taxon>
        <taxon>Ascomycota</taxon>
        <taxon>Pezizomycotina</taxon>
        <taxon>Dothideomycetes</taxon>
        <taxon>Dothideomycetidae</taxon>
        <taxon>Cladosporiales</taxon>
        <taxon>Cladosporiaceae</taxon>
        <taxon>Cladosporium</taxon>
    </lineage>
</organism>
<protein>
    <recommendedName>
        <fullName evidence="11">xylan 1,4-beta-xylosidase</fullName>
        <ecNumber evidence="11">3.2.1.37</ecNumber>
    </recommendedName>
</protein>
<dbReference type="GO" id="GO:0045493">
    <property type="term" value="P:xylan catabolic process"/>
    <property type="evidence" value="ECO:0007669"/>
    <property type="project" value="UniProtKB-KW"/>
</dbReference>
<keyword evidence="6" id="KW-0325">Glycoprotein</keyword>
<comment type="similarity">
    <text evidence="2">Belongs to the glycosyl hydrolase 3 family.</text>
</comment>
<dbReference type="GeneID" id="96005289"/>
<evidence type="ECO:0000313" key="14">
    <source>
        <dbReference type="EMBL" id="KAL1587459.1"/>
    </source>
</evidence>
<evidence type="ECO:0000256" key="9">
    <source>
        <dbReference type="ARBA" id="ARBA00023326"/>
    </source>
</evidence>
<dbReference type="GO" id="GO:0009044">
    <property type="term" value="F:xylan 1,4-beta-xylosidase activity"/>
    <property type="evidence" value="ECO:0007669"/>
    <property type="project" value="UniProtKB-EC"/>
</dbReference>
<comment type="catalytic activity">
    <reaction evidence="10">
        <text>Hydrolysis of (1-&gt;4)-beta-D-xylans, to remove successive D-xylose residues from the non-reducing termini.</text>
        <dbReference type="EC" id="3.2.1.37"/>
    </reaction>
</comment>
<dbReference type="SMART" id="SM01217">
    <property type="entry name" value="Fn3_like"/>
    <property type="match status" value="1"/>
</dbReference>
<dbReference type="PANTHER" id="PTHR42721:SF3">
    <property type="entry name" value="BETA-D-XYLOSIDASE 5-RELATED"/>
    <property type="match status" value="1"/>
</dbReference>
<dbReference type="InterPro" id="IPR002772">
    <property type="entry name" value="Glyco_hydro_3_C"/>
</dbReference>
<sequence>MSAALGGILLTALVGHASAQTEANRSARYFPDCANGPLSNNTVCNRNADPLARATALVKEMTLEEKFANTDQNQPGAPRIGLPPYIWWNEALHGVAEQNGVQFEEEGEWSHATSFPQPIITGAAFDDDLVHRIATVISTEFRAFGNNLKSGLQAWTPNINPFRDPRWGRGQETPGEDPFHLSSYVKALIDGLQGGEDPEVKRMGATCKHFAGYDLESWNGNHRHQFDAQIGSRDLVEYYMPPFQQCARDSNAFSFMCTYNALNGRPTCADPWLLNDVLREHWDWTDEQQTVVSDCGAVQNIYYPHRYNDTREKVVAEALTAGTDYDCGTYYSTYLPGAHEQGLIDESDLDMSLIRQYSSLVRLGYFDGPNSTYRGLGWNDVNTEEAQQLALRAAEEGIVLLKNDGGLPMKLGSNMSIALVGSWANATEQMQGNYYGIAPYLHGPYYAANQTGATVNLVNQPGGGKNNPTTDNLKPLWTAAEQSDVIIFVGGIDNDVEAEDHDRHDIGWSGNQIDIIERLAEYGKPMVVVQMGTMLDDTPIANNPNITGLLWAGYPGQSGGTAIFNIIQGITAPAGRLPVTQYPAAYIGQIPMTDMTLRPNETTGSPGRTYMWYEGEPVFEFGHGLHYTNFSASFDSQGSPSSYGNNTTESGASYSIQDLTGNCDERYPDLCPFSSFDVTVENTGSVSSDYVVLGYLTGQFGPQPYPRKQLKAYARVHDVAAGSSGSATLDLKLGSLGRVADNGDMTLYPGDYALVIDNDAKAVTNFTLTGEPVILDHWPQPPPPHFKTESYWVGGYPGTGPENQTSYA</sequence>
<keyword evidence="7" id="KW-0119">Carbohydrate metabolism</keyword>
<name>A0AB34KR05_9PEZI</name>
<dbReference type="GO" id="GO:0046556">
    <property type="term" value="F:alpha-L-arabinofuranosidase activity"/>
    <property type="evidence" value="ECO:0007669"/>
    <property type="project" value="TreeGrafter"/>
</dbReference>
<dbReference type="Pfam" id="PF01915">
    <property type="entry name" value="Glyco_hydro_3_C"/>
    <property type="match status" value="1"/>
</dbReference>
<dbReference type="SUPFAM" id="SSF52279">
    <property type="entry name" value="Beta-D-glucan exohydrolase, C-terminal domain"/>
    <property type="match status" value="1"/>
</dbReference>
<dbReference type="Pfam" id="PF14310">
    <property type="entry name" value="Fn3-like"/>
    <property type="match status" value="1"/>
</dbReference>
<dbReference type="InterPro" id="IPR036962">
    <property type="entry name" value="Glyco_hydro_3_N_sf"/>
</dbReference>
<evidence type="ECO:0000256" key="8">
    <source>
        <dbReference type="ARBA" id="ARBA00023295"/>
    </source>
</evidence>